<gene>
    <name evidence="2" type="ORF">Agub_g8469</name>
</gene>
<proteinExistence type="predicted"/>
<comment type="caution">
    <text evidence="2">The sequence shown here is derived from an EMBL/GenBank/DDBJ whole genome shotgun (WGS) entry which is preliminary data.</text>
</comment>
<feature type="region of interest" description="Disordered" evidence="1">
    <location>
        <begin position="231"/>
        <end position="266"/>
    </location>
</feature>
<evidence type="ECO:0000313" key="3">
    <source>
        <dbReference type="Proteomes" id="UP001054857"/>
    </source>
</evidence>
<accession>A0AAD3HN68</accession>
<dbReference type="AlphaFoldDB" id="A0AAD3HN68"/>
<dbReference type="Proteomes" id="UP001054857">
    <property type="component" value="Unassembled WGS sequence"/>
</dbReference>
<sequence length="383" mass="41223">MSGVVTALQPSMGWDVHLRCPPIRVAPPAFGTLCAAPCPATVRREVPPAPQTLARPPAATERFNLIVPTSLLEKSFDMNSVLQRGLTVVFKMVRGGSAPLSKTLGAAYGYVTRHVNPIGLTTYRVCGQHPLGAGSGCLLHGWSTEDGCLVVEVMERQQTTPMQEPPTAPTHRLFGDCLPSPATIRKPHPRSNDLLNAPSHQQSLQSEPEQQNLLQRLHQETVAPTALLDTQQEQWRQQQKPADDCRVGAGSPSQGQSCASDSTCAGSPTMTDDTSIVLPAKAAPVSCCTSDPSTTRQAPCENAAPVCELNSKLLTRYKAAALESMTPTEPCKRSRRAVSERGSVDPYAELHAGIDLLLAAHVTLCQLEEGRPKRTRVQKSYST</sequence>
<organism evidence="2 3">
    <name type="scientific">Astrephomene gubernaculifera</name>
    <dbReference type="NCBI Taxonomy" id="47775"/>
    <lineage>
        <taxon>Eukaryota</taxon>
        <taxon>Viridiplantae</taxon>
        <taxon>Chlorophyta</taxon>
        <taxon>core chlorophytes</taxon>
        <taxon>Chlorophyceae</taxon>
        <taxon>CS clade</taxon>
        <taxon>Chlamydomonadales</taxon>
        <taxon>Astrephomenaceae</taxon>
        <taxon>Astrephomene</taxon>
    </lineage>
</organism>
<dbReference type="EMBL" id="BMAR01000016">
    <property type="protein sequence ID" value="GFR46833.1"/>
    <property type="molecule type" value="Genomic_DNA"/>
</dbReference>
<feature type="region of interest" description="Disordered" evidence="1">
    <location>
        <begin position="158"/>
        <end position="211"/>
    </location>
</feature>
<name>A0AAD3HN68_9CHLO</name>
<feature type="compositionally biased region" description="Polar residues" evidence="1">
    <location>
        <begin position="198"/>
        <end position="211"/>
    </location>
</feature>
<reference evidence="2 3" key="1">
    <citation type="journal article" date="2021" name="Sci. Rep.">
        <title>Genome sequencing of the multicellular alga Astrephomene provides insights into convergent evolution of germ-soma differentiation.</title>
        <authorList>
            <person name="Yamashita S."/>
            <person name="Yamamoto K."/>
            <person name="Matsuzaki R."/>
            <person name="Suzuki S."/>
            <person name="Yamaguchi H."/>
            <person name="Hirooka S."/>
            <person name="Minakuchi Y."/>
            <person name="Miyagishima S."/>
            <person name="Kawachi M."/>
            <person name="Toyoda A."/>
            <person name="Nozaki H."/>
        </authorList>
    </citation>
    <scope>NUCLEOTIDE SEQUENCE [LARGE SCALE GENOMIC DNA]</scope>
    <source>
        <strain evidence="2 3">NIES-4017</strain>
    </source>
</reference>
<evidence type="ECO:0000256" key="1">
    <source>
        <dbReference type="SAM" id="MobiDB-lite"/>
    </source>
</evidence>
<feature type="compositionally biased region" description="Polar residues" evidence="1">
    <location>
        <begin position="231"/>
        <end position="240"/>
    </location>
</feature>
<keyword evidence="3" id="KW-1185">Reference proteome</keyword>
<feature type="compositionally biased region" description="Polar residues" evidence="1">
    <location>
        <begin position="251"/>
        <end position="266"/>
    </location>
</feature>
<protein>
    <submittedName>
        <fullName evidence="2">Uncharacterized protein</fullName>
    </submittedName>
</protein>
<evidence type="ECO:0000313" key="2">
    <source>
        <dbReference type="EMBL" id="GFR46833.1"/>
    </source>
</evidence>